<keyword evidence="4" id="KW-1185">Reference proteome</keyword>
<sequence>MRNLHFSSEEIMASSARPEVPDTPFLKKQLFVSEANATLEWTKENGTEQQTGATVEAENMSHLLMLTDEDEDYEFRPCDNVQISNWNSSDCDYDGDITEDEDIVLSGTGAIDSKQLLVDEDADGDEDTHDEGKSHNEDSNHDCDESSIYEKSESSSFGGECHKYSENGEIFEDKDLSSISLGLITSDAYSEMEDESISIMERGNSPLSCLEGDYHGSEMESVLVNGANCLPQDSLIQEIQQYFDQSPEFRFRLQYQVRVILIHPLFVLGGQKQSAFLNIYNKIFRKGFLSTGFSSVSKVCKAVPHVVNGKLLDEKSELCLVESSKNLRVVAGIRSGLRRIVYNIVQSYPQGISSDNFEGEFYNEIGKTLTDVLKEHGYTIPKVEWMVRDMLDLVCFRYTKSSQTIVLCNDAEDPALTDGLLIGRTNRRRRFTGDASGMEVSNACAASGVPQTTDEYSDYHIGEKKIEGNQLPIDISSAGKPLQKLSKGLLHDKSTGDSVNIPSLAHQARDIDGHKFPETTADCDKSISCSEEYILHVKLCLRLLLACWDCGNGIEARNLQGTYERTFESNLNLNELGFTSIGELMNCWSDIILLRNEKPGIVFLRPSAENERIVKTVGTGLRATVFSVLLNSFPDGMDICSFIQLLNQSSSENFLEIFKENGYLYGDISEINPSFGDEKYHSQQYTSKTLRLLFHDMSDFVHFGCQEDGSLVVKLRSDGFPILDFPDFCVDGLLPDEVFEEKVCSKENVFLTVHQSQICSCNDPANNSENHLHTNDFEQVTLRDTNAVGMNSHNCKHDLVPSALCSYTRSSLQVLKHQFRLILGSPTYLNCGIHCRQLSSVYEERAGKPLFLAEPRDVKSLLSLMPDVVSVDSISDQVFLKRTSHNSRILSVVKSGIRQVLYWSLLKNSDGIWDQLLEGWYTDFAGNSLVMTLSKHGYKISKKSYLASISTFLEDMSDFVLQHSTEDGLYILSDDSEDPTSTDARLLSMAPSDIQYDPLREHFQSFYNEVDGFGKSSFDSLDLLNKESSATENEIDNSDSHDRVLKNILEHSPPKACLNLQEEKRIVTSNVEENNCDHDEKEPQSVPRSASANVNNSVYDLKSEDDAGYNQENIESEDKKFIVSSELDQPIFSGEELKTLLERWNKRTILNH</sequence>
<organism evidence="3 4">
    <name type="scientific">Taxus chinensis</name>
    <name type="common">Chinese yew</name>
    <name type="synonym">Taxus wallichiana var. chinensis</name>
    <dbReference type="NCBI Taxonomy" id="29808"/>
    <lineage>
        <taxon>Eukaryota</taxon>
        <taxon>Viridiplantae</taxon>
        <taxon>Streptophyta</taxon>
        <taxon>Embryophyta</taxon>
        <taxon>Tracheophyta</taxon>
        <taxon>Spermatophyta</taxon>
        <taxon>Pinopsida</taxon>
        <taxon>Pinidae</taxon>
        <taxon>Conifers II</taxon>
        <taxon>Cupressales</taxon>
        <taxon>Taxaceae</taxon>
        <taxon>Taxus</taxon>
    </lineage>
</organism>
<dbReference type="PROSITE" id="PS51644">
    <property type="entry name" value="HTH_OST"/>
    <property type="match status" value="1"/>
</dbReference>
<dbReference type="OMA" id="HEIRMIF"/>
<evidence type="ECO:0000313" key="4">
    <source>
        <dbReference type="Proteomes" id="UP000824469"/>
    </source>
</evidence>
<evidence type="ECO:0000256" key="1">
    <source>
        <dbReference type="SAM" id="MobiDB-lite"/>
    </source>
</evidence>
<name>A0AA38GKC5_TAXCH</name>
<dbReference type="Gene3D" id="3.30.420.610">
    <property type="entry name" value="LOTUS domain-like"/>
    <property type="match status" value="2"/>
</dbReference>
<reference evidence="3 4" key="1">
    <citation type="journal article" date="2021" name="Nat. Plants">
        <title>The Taxus genome provides insights into paclitaxel biosynthesis.</title>
        <authorList>
            <person name="Xiong X."/>
            <person name="Gou J."/>
            <person name="Liao Q."/>
            <person name="Li Y."/>
            <person name="Zhou Q."/>
            <person name="Bi G."/>
            <person name="Li C."/>
            <person name="Du R."/>
            <person name="Wang X."/>
            <person name="Sun T."/>
            <person name="Guo L."/>
            <person name="Liang H."/>
            <person name="Lu P."/>
            <person name="Wu Y."/>
            <person name="Zhang Z."/>
            <person name="Ro D.K."/>
            <person name="Shang Y."/>
            <person name="Huang S."/>
            <person name="Yan J."/>
        </authorList>
    </citation>
    <scope>NUCLEOTIDE SEQUENCE [LARGE SCALE GENOMIC DNA]</scope>
    <source>
        <strain evidence="3">Ta-2019</strain>
    </source>
</reference>
<dbReference type="InterPro" id="IPR025605">
    <property type="entry name" value="OST-HTH/LOTUS_dom"/>
</dbReference>
<dbReference type="AlphaFoldDB" id="A0AA38GKC5"/>
<protein>
    <recommendedName>
        <fullName evidence="2">HTH OST-type domain-containing protein</fullName>
    </recommendedName>
</protein>
<evidence type="ECO:0000259" key="2">
    <source>
        <dbReference type="PROSITE" id="PS51644"/>
    </source>
</evidence>
<dbReference type="Proteomes" id="UP000824469">
    <property type="component" value="Unassembled WGS sequence"/>
</dbReference>
<comment type="caution">
    <text evidence="3">The sequence shown here is derived from an EMBL/GenBank/DDBJ whole genome shotgun (WGS) entry which is preliminary data.</text>
</comment>
<feature type="region of interest" description="Disordered" evidence="1">
    <location>
        <begin position="1072"/>
        <end position="1095"/>
    </location>
</feature>
<feature type="compositionally biased region" description="Basic and acidic residues" evidence="1">
    <location>
        <begin position="130"/>
        <end position="153"/>
    </location>
</feature>
<feature type="compositionally biased region" description="Polar residues" evidence="1">
    <location>
        <begin position="1086"/>
        <end position="1095"/>
    </location>
</feature>
<evidence type="ECO:0000313" key="3">
    <source>
        <dbReference type="EMBL" id="KAH9325137.1"/>
    </source>
</evidence>
<dbReference type="EMBL" id="JAHRHJ020000002">
    <property type="protein sequence ID" value="KAH9325137.1"/>
    <property type="molecule type" value="Genomic_DNA"/>
</dbReference>
<feature type="region of interest" description="Disordered" evidence="1">
    <location>
        <begin position="122"/>
        <end position="159"/>
    </location>
</feature>
<dbReference type="InterPro" id="IPR041966">
    <property type="entry name" value="LOTUS-like"/>
</dbReference>
<proteinExistence type="predicted"/>
<gene>
    <name evidence="3" type="ORF">KI387_005315</name>
</gene>
<accession>A0AA38GKC5</accession>
<feature type="domain" description="HTH OST-type" evidence="2">
    <location>
        <begin position="533"/>
        <end position="608"/>
    </location>
</feature>